<dbReference type="KEGG" id="dpx:DAPPUDRAFT_317825"/>
<dbReference type="EMBL" id="GL732544">
    <property type="protein sequence ID" value="EFX81261.1"/>
    <property type="molecule type" value="Genomic_DNA"/>
</dbReference>
<keyword evidence="5" id="KW-0862">Zinc</keyword>
<protein>
    <recommendedName>
        <fullName evidence="7">RZ-type domain-containing protein</fullName>
    </recommendedName>
</protein>
<evidence type="ECO:0000259" key="7">
    <source>
        <dbReference type="PROSITE" id="PS51981"/>
    </source>
</evidence>
<keyword evidence="3" id="KW-0479">Metal-binding</keyword>
<evidence type="ECO:0000313" key="8">
    <source>
        <dbReference type="EMBL" id="EFX81261.1"/>
    </source>
</evidence>
<dbReference type="AlphaFoldDB" id="E9GH31"/>
<evidence type="ECO:0000256" key="2">
    <source>
        <dbReference type="ARBA" id="ARBA00022490"/>
    </source>
</evidence>
<gene>
    <name evidence="8" type="ORF">DAPPUDRAFT_317825</name>
</gene>
<sequence>MDGEIFGNEAFEHYRLLLDLKPDWAPFVARLAYHAFDIFEAKSITFLGVMTTNLVASAGFLLPGIENHPYLHSFNLEPARWYLCSCGILNCIGNCGQPMATSICVNCRVALGHNHVVRAGVRHATPQDFLPPRGMHVTRTPSRTPTFAVRNCSPAVTRFANLLNALALMVAALNPRTSQAQIATLVLTLPVEERQQVENRRSLVQLLSNHVIVHLDLLCQLLVTARPQLNMTDKFRIGHLLLHKLFASKNPSFFAIKADFAIVMQAREAFENGLAELLAQQVNLAGELDHIAGQANEASKAFRQSLLHNETSHWAYARRIFADRQSVQLELARNGQLRRSFPFLDLLLDDENGMRKLNALQYLGEAMRFVALARTVLLGEITLEEAYRMTIAQGLEKITEIVLQKTILLDRGRPVASRDHVMHLFDGFKQLWDRFSQLENVEKKTFLDYFECQQVDVNIRPKSVLDPTAPLILILAGSELPETTFSCQLLSHAVEAASSIALTSFIQPLCRTGSGRVRLSCSSTAALADFDESLYAHVSTEEVDRFIRDHVIDHTTLPLAESFAMTAVLGSAGSTIAEDLSFETIPEFIFKEDVESGNFQAILERRSLPWQPSSIPPQLQELILADLEKNRSLAEARSILISAITHLHSNTESLIISKCESITYRTYWTNY</sequence>
<dbReference type="HOGENOM" id="CLU_409555_0_0_1"/>
<evidence type="ECO:0000256" key="5">
    <source>
        <dbReference type="ARBA" id="ARBA00022833"/>
    </source>
</evidence>
<keyword evidence="6" id="KW-0391">Immunity</keyword>
<dbReference type="GO" id="GO:0005737">
    <property type="term" value="C:cytoplasm"/>
    <property type="evidence" value="ECO:0007669"/>
    <property type="project" value="UniProtKB-SubCell"/>
</dbReference>
<evidence type="ECO:0000256" key="1">
    <source>
        <dbReference type="ARBA" id="ARBA00004496"/>
    </source>
</evidence>
<evidence type="ECO:0000313" key="9">
    <source>
        <dbReference type="Proteomes" id="UP000000305"/>
    </source>
</evidence>
<keyword evidence="9" id="KW-1185">Reference proteome</keyword>
<evidence type="ECO:0000256" key="6">
    <source>
        <dbReference type="ARBA" id="ARBA00022859"/>
    </source>
</evidence>
<evidence type="ECO:0000256" key="4">
    <source>
        <dbReference type="ARBA" id="ARBA00022771"/>
    </source>
</evidence>
<dbReference type="GO" id="GO:0016887">
    <property type="term" value="F:ATP hydrolysis activity"/>
    <property type="evidence" value="ECO:0007669"/>
    <property type="project" value="InterPro"/>
</dbReference>
<accession>E9GH31</accession>
<dbReference type="GO" id="GO:0002376">
    <property type="term" value="P:immune system process"/>
    <property type="evidence" value="ECO:0007669"/>
    <property type="project" value="UniProtKB-KW"/>
</dbReference>
<keyword evidence="2" id="KW-0963">Cytoplasm</keyword>
<reference evidence="8 9" key="1">
    <citation type="journal article" date="2011" name="Science">
        <title>The ecoresponsive genome of Daphnia pulex.</title>
        <authorList>
            <person name="Colbourne J.K."/>
            <person name="Pfrender M.E."/>
            <person name="Gilbert D."/>
            <person name="Thomas W.K."/>
            <person name="Tucker A."/>
            <person name="Oakley T.H."/>
            <person name="Tokishita S."/>
            <person name="Aerts A."/>
            <person name="Arnold G.J."/>
            <person name="Basu M.K."/>
            <person name="Bauer D.J."/>
            <person name="Caceres C.E."/>
            <person name="Carmel L."/>
            <person name="Casola C."/>
            <person name="Choi J.H."/>
            <person name="Detter J.C."/>
            <person name="Dong Q."/>
            <person name="Dusheyko S."/>
            <person name="Eads B.D."/>
            <person name="Frohlich T."/>
            <person name="Geiler-Samerotte K.A."/>
            <person name="Gerlach D."/>
            <person name="Hatcher P."/>
            <person name="Jogdeo S."/>
            <person name="Krijgsveld J."/>
            <person name="Kriventseva E.V."/>
            <person name="Kultz D."/>
            <person name="Laforsch C."/>
            <person name="Lindquist E."/>
            <person name="Lopez J."/>
            <person name="Manak J.R."/>
            <person name="Muller J."/>
            <person name="Pangilinan J."/>
            <person name="Patwardhan R.P."/>
            <person name="Pitluck S."/>
            <person name="Pritham E.J."/>
            <person name="Rechtsteiner A."/>
            <person name="Rho M."/>
            <person name="Rogozin I.B."/>
            <person name="Sakarya O."/>
            <person name="Salamov A."/>
            <person name="Schaack S."/>
            <person name="Shapiro H."/>
            <person name="Shiga Y."/>
            <person name="Skalitzky C."/>
            <person name="Smith Z."/>
            <person name="Souvorov A."/>
            <person name="Sung W."/>
            <person name="Tang Z."/>
            <person name="Tsuchiya D."/>
            <person name="Tu H."/>
            <person name="Vos H."/>
            <person name="Wang M."/>
            <person name="Wolf Y.I."/>
            <person name="Yamagata H."/>
            <person name="Yamada T."/>
            <person name="Ye Y."/>
            <person name="Shaw J.R."/>
            <person name="Andrews J."/>
            <person name="Crease T.J."/>
            <person name="Tang H."/>
            <person name="Lucas S.M."/>
            <person name="Robertson H.M."/>
            <person name="Bork P."/>
            <person name="Koonin E.V."/>
            <person name="Zdobnov E.M."/>
            <person name="Grigoriev I.V."/>
            <person name="Lynch M."/>
            <person name="Boore J.L."/>
        </authorList>
    </citation>
    <scope>NUCLEOTIDE SEQUENCE [LARGE SCALE GENOMIC DNA]</scope>
</reference>
<dbReference type="OrthoDB" id="2423195at2759"/>
<dbReference type="InterPro" id="IPR046439">
    <property type="entry name" value="ZF_RZ_dom"/>
</dbReference>
<evidence type="ECO:0000256" key="3">
    <source>
        <dbReference type="ARBA" id="ARBA00022723"/>
    </source>
</evidence>
<keyword evidence="4" id="KW-0863">Zinc-finger</keyword>
<dbReference type="GO" id="GO:0004842">
    <property type="term" value="F:ubiquitin-protein transferase activity"/>
    <property type="evidence" value="ECO:0007669"/>
    <property type="project" value="InterPro"/>
</dbReference>
<dbReference type="Proteomes" id="UP000000305">
    <property type="component" value="Unassembled WGS sequence"/>
</dbReference>
<dbReference type="InterPro" id="IPR031248">
    <property type="entry name" value="RNF213"/>
</dbReference>
<feature type="domain" description="RZ-type" evidence="7">
    <location>
        <begin position="62"/>
        <end position="142"/>
    </location>
</feature>
<dbReference type="PANTHER" id="PTHR22605:SF16">
    <property type="entry name" value="E3 UBIQUITIN-PROTEIN LIGASE RNF213"/>
    <property type="match status" value="1"/>
</dbReference>
<dbReference type="PANTHER" id="PTHR22605">
    <property type="entry name" value="RZ-TYPE DOMAIN-CONTAINING PROTEIN"/>
    <property type="match status" value="1"/>
</dbReference>
<dbReference type="PROSITE" id="PS51981">
    <property type="entry name" value="ZF_RZ"/>
    <property type="match status" value="1"/>
</dbReference>
<comment type="subcellular location">
    <subcellularLocation>
        <location evidence="1">Cytoplasm</location>
    </subcellularLocation>
</comment>
<name>E9GH31_DAPPU</name>
<dbReference type="GO" id="GO:0008270">
    <property type="term" value="F:zinc ion binding"/>
    <property type="evidence" value="ECO:0007669"/>
    <property type="project" value="UniProtKB-KW"/>
</dbReference>
<proteinExistence type="predicted"/>
<organism evidence="8 9">
    <name type="scientific">Daphnia pulex</name>
    <name type="common">Water flea</name>
    <dbReference type="NCBI Taxonomy" id="6669"/>
    <lineage>
        <taxon>Eukaryota</taxon>
        <taxon>Metazoa</taxon>
        <taxon>Ecdysozoa</taxon>
        <taxon>Arthropoda</taxon>
        <taxon>Crustacea</taxon>
        <taxon>Branchiopoda</taxon>
        <taxon>Diplostraca</taxon>
        <taxon>Cladocera</taxon>
        <taxon>Anomopoda</taxon>
        <taxon>Daphniidae</taxon>
        <taxon>Daphnia</taxon>
    </lineage>
</organism>
<dbReference type="InParanoid" id="E9GH31"/>
<dbReference type="Pfam" id="PF20173">
    <property type="entry name" value="ZnF_RZ-type"/>
    <property type="match status" value="1"/>
</dbReference>